<feature type="compositionally biased region" description="Low complexity" evidence="1">
    <location>
        <begin position="171"/>
        <end position="183"/>
    </location>
</feature>
<sequence>MALQAAYKQFLSAPNSSQLSSDASLHYITSTTSVRGPTEIIKHFSTVRNQIKTKKEDLLHVVEGQNAIAAEVNAEFEFVTSGGPYLPGLDDNFLADRTVYLPMVHMVSFDSQGKITAIRQSWDQGSLLKQLDVIGKSGRNWPIRDSKEQIRLITSSLNAAGVDAAQPANPANSNRSRTNTNNALRDPHASLALFAPRDAADIQPEQVISPYAGTRPRQRTFTELFGDEPVEEPGSPSNGRDRSPNKAIAPKAGVAKNVQPIRLFDTAEEDVEVPENTGNKSPEKFYRPNPKKFSHFDFADGSDPQDAPRPAPPQQTKSKKDSSWSFEDFATPAKAVPTRSTHRSQDVRHWSNDNEDSAETPARKPTQAKGRRDAEHHFDFVDDGEPGNEPRIGGRPRGTAQNTGLGLYDNNLYNEDGSKPTPGAEARALGNITNLEDRRKDFAPHFEMTDDSPAHGNGIGKPQGKQDDFGKAAEHHKQAVKMMESNWDTYDTSPAAQKENSNPHRNGIKKETGITIAGDGMGGRKGAGRNYLTGSENAIGTAGDGMGGKKGSGRGWAIGDESDEELGSRRASGPGKRQVVQKSSNFWDY</sequence>
<name>A0A420Y376_9PEZI</name>
<gene>
    <name evidence="2" type="ORF">DL546_004894</name>
</gene>
<evidence type="ECO:0008006" key="4">
    <source>
        <dbReference type="Google" id="ProtNLM"/>
    </source>
</evidence>
<reference evidence="2 3" key="1">
    <citation type="submission" date="2018-08" db="EMBL/GenBank/DDBJ databases">
        <title>Draft genome of the lignicolous fungus Coniochaeta pulveracea.</title>
        <authorList>
            <person name="Borstlap C.J."/>
            <person name="De Witt R.N."/>
            <person name="Botha A."/>
            <person name="Volschenk H."/>
        </authorList>
    </citation>
    <scope>NUCLEOTIDE SEQUENCE [LARGE SCALE GENOMIC DNA]</scope>
    <source>
        <strain evidence="2 3">CAB683</strain>
    </source>
</reference>
<dbReference type="EMBL" id="QVQW01000058">
    <property type="protein sequence ID" value="RKU42328.1"/>
    <property type="molecule type" value="Genomic_DNA"/>
</dbReference>
<evidence type="ECO:0000256" key="1">
    <source>
        <dbReference type="SAM" id="MobiDB-lite"/>
    </source>
</evidence>
<feature type="compositionally biased region" description="Basic and acidic residues" evidence="1">
    <location>
        <begin position="464"/>
        <end position="477"/>
    </location>
</feature>
<feature type="compositionally biased region" description="Polar residues" evidence="1">
    <location>
        <begin position="580"/>
        <end position="589"/>
    </location>
</feature>
<feature type="region of interest" description="Disordered" evidence="1">
    <location>
        <begin position="161"/>
        <end position="183"/>
    </location>
</feature>
<feature type="compositionally biased region" description="Basic and acidic residues" evidence="1">
    <location>
        <begin position="370"/>
        <end position="380"/>
    </location>
</feature>
<dbReference type="InterPro" id="IPR032710">
    <property type="entry name" value="NTF2-like_dom_sf"/>
</dbReference>
<feature type="region of interest" description="Disordered" evidence="1">
    <location>
        <begin position="266"/>
        <end position="405"/>
    </location>
</feature>
<dbReference type="AlphaFoldDB" id="A0A420Y376"/>
<dbReference type="STRING" id="177199.A0A420Y376"/>
<feature type="region of interest" description="Disordered" evidence="1">
    <location>
        <begin position="223"/>
        <end position="254"/>
    </location>
</feature>
<feature type="compositionally biased region" description="Gly residues" evidence="1">
    <location>
        <begin position="542"/>
        <end position="556"/>
    </location>
</feature>
<feature type="region of interest" description="Disordered" evidence="1">
    <location>
        <begin position="539"/>
        <end position="589"/>
    </location>
</feature>
<evidence type="ECO:0000313" key="3">
    <source>
        <dbReference type="Proteomes" id="UP000275385"/>
    </source>
</evidence>
<keyword evidence="3" id="KW-1185">Reference proteome</keyword>
<comment type="caution">
    <text evidence="2">The sequence shown here is derived from an EMBL/GenBank/DDBJ whole genome shotgun (WGS) entry which is preliminary data.</text>
</comment>
<dbReference type="SUPFAM" id="SSF54427">
    <property type="entry name" value="NTF2-like"/>
    <property type="match status" value="1"/>
</dbReference>
<feature type="region of interest" description="Disordered" evidence="1">
    <location>
        <begin position="449"/>
        <end position="478"/>
    </location>
</feature>
<accession>A0A420Y376</accession>
<protein>
    <recommendedName>
        <fullName evidence="4">NTF2-like protein</fullName>
    </recommendedName>
</protein>
<dbReference type="Proteomes" id="UP000275385">
    <property type="component" value="Unassembled WGS sequence"/>
</dbReference>
<proteinExistence type="predicted"/>
<organism evidence="2 3">
    <name type="scientific">Coniochaeta pulveracea</name>
    <dbReference type="NCBI Taxonomy" id="177199"/>
    <lineage>
        <taxon>Eukaryota</taxon>
        <taxon>Fungi</taxon>
        <taxon>Dikarya</taxon>
        <taxon>Ascomycota</taxon>
        <taxon>Pezizomycotina</taxon>
        <taxon>Sordariomycetes</taxon>
        <taxon>Sordariomycetidae</taxon>
        <taxon>Coniochaetales</taxon>
        <taxon>Coniochaetaceae</taxon>
        <taxon>Coniochaeta</taxon>
    </lineage>
</organism>
<evidence type="ECO:0000313" key="2">
    <source>
        <dbReference type="EMBL" id="RKU42328.1"/>
    </source>
</evidence>
<dbReference type="Gene3D" id="3.10.450.50">
    <property type="match status" value="1"/>
</dbReference>
<dbReference type="OrthoDB" id="1162399at2759"/>
<feature type="compositionally biased region" description="Basic and acidic residues" evidence="1">
    <location>
        <begin position="343"/>
        <end position="352"/>
    </location>
</feature>